<dbReference type="OMA" id="DIPHIGI"/>
<accession>A0AA38FTK2</accession>
<dbReference type="EMBL" id="JAHRHJ020000007">
    <property type="protein sequence ID" value="KAH9309775.1"/>
    <property type="molecule type" value="Genomic_DNA"/>
</dbReference>
<comment type="caution">
    <text evidence="2">The sequence shown here is derived from an EMBL/GenBank/DDBJ whole genome shotgun (WGS) entry which is preliminary data.</text>
</comment>
<evidence type="ECO:0000259" key="1">
    <source>
        <dbReference type="SMART" id="SM00382"/>
    </source>
</evidence>
<name>A0AA38FTK2_TAXCH</name>
<dbReference type="Gene3D" id="3.40.50.300">
    <property type="entry name" value="P-loop containing nucleotide triphosphate hydrolases"/>
    <property type="match status" value="1"/>
</dbReference>
<proteinExistence type="predicted"/>
<gene>
    <name evidence="2" type="ORF">KI387_037686</name>
</gene>
<dbReference type="SUPFAM" id="SSF52540">
    <property type="entry name" value="P-loop containing nucleoside triphosphate hydrolases"/>
    <property type="match status" value="1"/>
</dbReference>
<dbReference type="CDD" id="cd00009">
    <property type="entry name" value="AAA"/>
    <property type="match status" value="1"/>
</dbReference>
<evidence type="ECO:0000313" key="2">
    <source>
        <dbReference type="EMBL" id="KAH9309775.1"/>
    </source>
</evidence>
<feature type="domain" description="AAA+ ATPase" evidence="1">
    <location>
        <begin position="205"/>
        <end position="322"/>
    </location>
</feature>
<dbReference type="PANTHER" id="PTHR20953:SF3">
    <property type="entry name" value="P-LOOP CONTAINING NUCLEOSIDE TRIPHOSPHATE HYDROLASES SUPERFAMILY PROTEIN"/>
    <property type="match status" value="1"/>
</dbReference>
<dbReference type="Pfam" id="PF00004">
    <property type="entry name" value="AAA"/>
    <property type="match status" value="1"/>
</dbReference>
<dbReference type="InterPro" id="IPR003959">
    <property type="entry name" value="ATPase_AAA_core"/>
</dbReference>
<dbReference type="PANTHER" id="PTHR20953">
    <property type="entry name" value="KINASE-RELATED"/>
    <property type="match status" value="1"/>
</dbReference>
<evidence type="ECO:0000313" key="3">
    <source>
        <dbReference type="Proteomes" id="UP000824469"/>
    </source>
</evidence>
<dbReference type="GO" id="GO:0016887">
    <property type="term" value="F:ATP hydrolysis activity"/>
    <property type="evidence" value="ECO:0007669"/>
    <property type="project" value="InterPro"/>
</dbReference>
<sequence length="324" mass="35544">MAAVLPNINPYFTIFKNSIQSSVSSPPSGHPIYSPSKLKLLQNFPLHSSLKLNSKVYQLCSLRNGQAHIKSHPSSNGSVFTSPPAFELELSRLLALLPQRMNTLLIGHAELENLIEIVMDLGRKPFARFPSGDFRISEDPVTFEDLEQAISMVGDFADDNRAGIDRSLHRISAIRNRRGRIIGLTCRVGRALSGSADIIRDLVEGGGSLLLIGPPGVGKTTVIREIARMLADDYKKRVVIVDTSNEIAGDGDIPHIGIGNARRMQVPNVYMQHKVMIEAAREPLPQTIVIDEIGTELEALAASTIAQRGISWLEQLMESLLRIS</sequence>
<dbReference type="SMART" id="SM00382">
    <property type="entry name" value="AAA"/>
    <property type="match status" value="1"/>
</dbReference>
<dbReference type="AlphaFoldDB" id="A0AA38FTK2"/>
<keyword evidence="3" id="KW-1185">Reference proteome</keyword>
<organism evidence="2 3">
    <name type="scientific">Taxus chinensis</name>
    <name type="common">Chinese yew</name>
    <name type="synonym">Taxus wallichiana var. chinensis</name>
    <dbReference type="NCBI Taxonomy" id="29808"/>
    <lineage>
        <taxon>Eukaryota</taxon>
        <taxon>Viridiplantae</taxon>
        <taxon>Streptophyta</taxon>
        <taxon>Embryophyta</taxon>
        <taxon>Tracheophyta</taxon>
        <taxon>Spermatophyta</taxon>
        <taxon>Pinopsida</taxon>
        <taxon>Pinidae</taxon>
        <taxon>Conifers II</taxon>
        <taxon>Cupressales</taxon>
        <taxon>Taxaceae</taxon>
        <taxon>Taxus</taxon>
    </lineage>
</organism>
<dbReference type="GO" id="GO:0005524">
    <property type="term" value="F:ATP binding"/>
    <property type="evidence" value="ECO:0007669"/>
    <property type="project" value="InterPro"/>
</dbReference>
<dbReference type="Proteomes" id="UP000824469">
    <property type="component" value="Unassembled WGS sequence"/>
</dbReference>
<dbReference type="InterPro" id="IPR003593">
    <property type="entry name" value="AAA+_ATPase"/>
</dbReference>
<dbReference type="InterPro" id="IPR027417">
    <property type="entry name" value="P-loop_NTPase"/>
</dbReference>
<reference evidence="2 3" key="1">
    <citation type="journal article" date="2021" name="Nat. Plants">
        <title>The Taxus genome provides insights into paclitaxel biosynthesis.</title>
        <authorList>
            <person name="Xiong X."/>
            <person name="Gou J."/>
            <person name="Liao Q."/>
            <person name="Li Y."/>
            <person name="Zhou Q."/>
            <person name="Bi G."/>
            <person name="Li C."/>
            <person name="Du R."/>
            <person name="Wang X."/>
            <person name="Sun T."/>
            <person name="Guo L."/>
            <person name="Liang H."/>
            <person name="Lu P."/>
            <person name="Wu Y."/>
            <person name="Zhang Z."/>
            <person name="Ro D.K."/>
            <person name="Shang Y."/>
            <person name="Huang S."/>
            <person name="Yan J."/>
        </authorList>
    </citation>
    <scope>NUCLEOTIDE SEQUENCE [LARGE SCALE GENOMIC DNA]</scope>
    <source>
        <strain evidence="2">Ta-2019</strain>
    </source>
</reference>
<protein>
    <recommendedName>
        <fullName evidence="1">AAA+ ATPase domain-containing protein</fullName>
    </recommendedName>
</protein>